<sequence>MNEIQTLRRKIDAIDQQMSDLFCQRMELVRDVAKVKLNLNCAIYDKRREETVIKEARERCGCDELQAYQAAFFLHLMKLSRDYQQSIMTQK</sequence>
<evidence type="ECO:0000259" key="2">
    <source>
        <dbReference type="PROSITE" id="PS51168"/>
    </source>
</evidence>
<dbReference type="InterPro" id="IPR036263">
    <property type="entry name" value="Chorismate_II_sf"/>
</dbReference>
<keyword evidence="1" id="KW-0413">Isomerase</keyword>
<dbReference type="PANTHER" id="PTHR38041:SF1">
    <property type="entry name" value="CHORISMATE MUTASE"/>
    <property type="match status" value="1"/>
</dbReference>
<dbReference type="SMART" id="SM00830">
    <property type="entry name" value="CM_2"/>
    <property type="match status" value="1"/>
</dbReference>
<dbReference type="Gene3D" id="1.20.59.10">
    <property type="entry name" value="Chorismate mutase"/>
    <property type="match status" value="1"/>
</dbReference>
<protein>
    <submittedName>
        <fullName evidence="3">Chorismate mutase</fullName>
    </submittedName>
</protein>
<feature type="domain" description="Chorismate mutase" evidence="2">
    <location>
        <begin position="1"/>
        <end position="88"/>
    </location>
</feature>
<dbReference type="PROSITE" id="PS51168">
    <property type="entry name" value="CHORISMATE_MUT_2"/>
    <property type="match status" value="1"/>
</dbReference>
<name>A0ABT0MAK2_9BACL</name>
<evidence type="ECO:0000313" key="4">
    <source>
        <dbReference type="Proteomes" id="UP001203004"/>
    </source>
</evidence>
<dbReference type="EMBL" id="JAMAST010000007">
    <property type="protein sequence ID" value="MCL1631901.1"/>
    <property type="molecule type" value="Genomic_DNA"/>
</dbReference>
<dbReference type="RefSeq" id="WP_249100794.1">
    <property type="nucleotide sequence ID" value="NZ_JAMAST010000007.1"/>
</dbReference>
<dbReference type="InterPro" id="IPR051331">
    <property type="entry name" value="Chorismate_mutase-related"/>
</dbReference>
<accession>A0ABT0MAK2</accession>
<organism evidence="3 4">
    <name type="scientific">Sporolactobacillus mangiferae</name>
    <dbReference type="NCBI Taxonomy" id="2940498"/>
    <lineage>
        <taxon>Bacteria</taxon>
        <taxon>Bacillati</taxon>
        <taxon>Bacillota</taxon>
        <taxon>Bacilli</taxon>
        <taxon>Bacillales</taxon>
        <taxon>Sporolactobacillaceae</taxon>
        <taxon>Sporolactobacillus</taxon>
    </lineage>
</organism>
<dbReference type="InterPro" id="IPR002701">
    <property type="entry name" value="CM_II_prokaryot"/>
</dbReference>
<dbReference type="Proteomes" id="UP001203004">
    <property type="component" value="Unassembled WGS sequence"/>
</dbReference>
<evidence type="ECO:0000256" key="1">
    <source>
        <dbReference type="ARBA" id="ARBA00023235"/>
    </source>
</evidence>
<dbReference type="InterPro" id="IPR036979">
    <property type="entry name" value="CM_dom_sf"/>
</dbReference>
<dbReference type="Pfam" id="PF01817">
    <property type="entry name" value="CM_2"/>
    <property type="match status" value="1"/>
</dbReference>
<dbReference type="PANTHER" id="PTHR38041">
    <property type="entry name" value="CHORISMATE MUTASE"/>
    <property type="match status" value="1"/>
</dbReference>
<comment type="caution">
    <text evidence="3">The sequence shown here is derived from an EMBL/GenBank/DDBJ whole genome shotgun (WGS) entry which is preliminary data.</text>
</comment>
<proteinExistence type="predicted"/>
<evidence type="ECO:0000313" key="3">
    <source>
        <dbReference type="EMBL" id="MCL1631901.1"/>
    </source>
</evidence>
<keyword evidence="4" id="KW-1185">Reference proteome</keyword>
<dbReference type="SUPFAM" id="SSF48600">
    <property type="entry name" value="Chorismate mutase II"/>
    <property type="match status" value="1"/>
</dbReference>
<reference evidence="3 4" key="1">
    <citation type="submission" date="2022-05" db="EMBL/GenBank/DDBJ databases">
        <title>Sporolactobacillus sp nov CPB3-1, isolated from tree bark (Mangifera indica L.).</title>
        <authorList>
            <person name="Phuengjayaem S."/>
            <person name="Tanasupawat S."/>
        </authorList>
    </citation>
    <scope>NUCLEOTIDE SEQUENCE [LARGE SCALE GENOMIC DNA]</scope>
    <source>
        <strain evidence="3 4">CPB3-1</strain>
    </source>
</reference>
<gene>
    <name evidence="3" type="ORF">M3N64_08040</name>
</gene>